<proteinExistence type="predicted"/>
<dbReference type="EMBL" id="JBHFFA010000003">
    <property type="protein sequence ID" value="KAL2633776.1"/>
    <property type="molecule type" value="Genomic_DNA"/>
</dbReference>
<evidence type="ECO:0000313" key="2">
    <source>
        <dbReference type="Proteomes" id="UP001605036"/>
    </source>
</evidence>
<organism evidence="1 2">
    <name type="scientific">Riccia fluitans</name>
    <dbReference type="NCBI Taxonomy" id="41844"/>
    <lineage>
        <taxon>Eukaryota</taxon>
        <taxon>Viridiplantae</taxon>
        <taxon>Streptophyta</taxon>
        <taxon>Embryophyta</taxon>
        <taxon>Marchantiophyta</taxon>
        <taxon>Marchantiopsida</taxon>
        <taxon>Marchantiidae</taxon>
        <taxon>Marchantiales</taxon>
        <taxon>Ricciaceae</taxon>
        <taxon>Riccia</taxon>
    </lineage>
</organism>
<name>A0ABD1YSN7_9MARC</name>
<dbReference type="AlphaFoldDB" id="A0ABD1YSN7"/>
<reference evidence="1 2" key="1">
    <citation type="submission" date="2024-09" db="EMBL/GenBank/DDBJ databases">
        <title>Chromosome-scale assembly of Riccia fluitans.</title>
        <authorList>
            <person name="Paukszto L."/>
            <person name="Sawicki J."/>
            <person name="Karawczyk K."/>
            <person name="Piernik-Szablinska J."/>
            <person name="Szczecinska M."/>
            <person name="Mazdziarz M."/>
        </authorList>
    </citation>
    <scope>NUCLEOTIDE SEQUENCE [LARGE SCALE GENOMIC DNA]</scope>
    <source>
        <strain evidence="1">Rf_01</strain>
        <tissue evidence="1">Aerial parts of the thallus</tissue>
    </source>
</reference>
<evidence type="ECO:0000313" key="1">
    <source>
        <dbReference type="EMBL" id="KAL2633776.1"/>
    </source>
</evidence>
<dbReference type="Proteomes" id="UP001605036">
    <property type="component" value="Unassembled WGS sequence"/>
</dbReference>
<protein>
    <submittedName>
        <fullName evidence="1">Uncharacterized protein</fullName>
    </submittedName>
</protein>
<comment type="caution">
    <text evidence="1">The sequence shown here is derived from an EMBL/GenBank/DDBJ whole genome shotgun (WGS) entry which is preliminary data.</text>
</comment>
<keyword evidence="2" id="KW-1185">Reference proteome</keyword>
<sequence>MTQVEETAVLFLLPHANFITNYGKRTYFERLRHVHENFSVSVADAFWHKFSGSRVGLSSLLRKGKLPQRAQSGSIWRFSRIPDPLMFYQKAAYSEFT</sequence>
<accession>A0ABD1YSN7</accession>
<gene>
    <name evidence="1" type="ORF">R1flu_005255</name>
</gene>